<evidence type="ECO:0000313" key="1">
    <source>
        <dbReference type="EMBL" id="EPZ36422.1"/>
    </source>
</evidence>
<dbReference type="Proteomes" id="UP000030755">
    <property type="component" value="Unassembled WGS sequence"/>
</dbReference>
<protein>
    <submittedName>
        <fullName evidence="1">Uncharacterized protein</fullName>
    </submittedName>
</protein>
<name>A0A075B4K3_ROZAC</name>
<dbReference type="AlphaFoldDB" id="A0A075B4K3"/>
<reference evidence="1 2" key="1">
    <citation type="journal article" date="2013" name="Curr. Biol.">
        <title>Shared signatures of parasitism and phylogenomics unite Cryptomycota and microsporidia.</title>
        <authorList>
            <person name="James T.Y."/>
            <person name="Pelin A."/>
            <person name="Bonen L."/>
            <person name="Ahrendt S."/>
            <person name="Sain D."/>
            <person name="Corradi N."/>
            <person name="Stajich J.E."/>
        </authorList>
    </citation>
    <scope>NUCLEOTIDE SEQUENCE [LARGE SCALE GENOMIC DNA]</scope>
    <source>
        <strain evidence="1 2">CSF55</strain>
    </source>
</reference>
<proteinExistence type="predicted"/>
<keyword evidence="2" id="KW-1185">Reference proteome</keyword>
<dbReference type="EMBL" id="KE560564">
    <property type="protein sequence ID" value="EPZ36422.1"/>
    <property type="molecule type" value="Genomic_DNA"/>
</dbReference>
<accession>A0A075B4K3</accession>
<gene>
    <name evidence="1" type="ORF">O9G_005341</name>
</gene>
<evidence type="ECO:0000313" key="2">
    <source>
        <dbReference type="Proteomes" id="UP000030755"/>
    </source>
</evidence>
<sequence>MIGAQLDLFGAGIGNWNPELIWLKDHYLKSINAIFHFFHSFNEGDKENNELKEQILKKQRWIAKHNMI</sequence>
<organism evidence="1 2">
    <name type="scientific">Rozella allomycis (strain CSF55)</name>
    <dbReference type="NCBI Taxonomy" id="988480"/>
    <lineage>
        <taxon>Eukaryota</taxon>
        <taxon>Fungi</taxon>
        <taxon>Fungi incertae sedis</taxon>
        <taxon>Cryptomycota</taxon>
        <taxon>Cryptomycota incertae sedis</taxon>
        <taxon>Rozella</taxon>
    </lineage>
</organism>
<dbReference type="HOGENOM" id="CLU_2795374_0_0_1"/>